<accession>A0A7Y0Q4Y4</accession>
<dbReference type="RefSeq" id="WP_169103094.1">
    <property type="nucleotide sequence ID" value="NZ_JABBVZ010000170.1"/>
</dbReference>
<evidence type="ECO:0000313" key="3">
    <source>
        <dbReference type="Proteomes" id="UP000533476"/>
    </source>
</evidence>
<feature type="transmembrane region" description="Helical" evidence="1">
    <location>
        <begin position="40"/>
        <end position="55"/>
    </location>
</feature>
<keyword evidence="1" id="KW-0472">Membrane</keyword>
<evidence type="ECO:0008006" key="4">
    <source>
        <dbReference type="Google" id="ProtNLM"/>
    </source>
</evidence>
<keyword evidence="1" id="KW-0812">Transmembrane</keyword>
<comment type="caution">
    <text evidence="2">The sequence shown here is derived from an EMBL/GenBank/DDBJ whole genome shotgun (WGS) entry which is preliminary data.</text>
</comment>
<sequence>MSALVGAVAASVAVFCWLKGWSGLYPAVGWALGLAMRDDAAMMAGLVAGVGLAALREAERFESRRDGDEFQALMLLERLRQLWRVRGTLAGALDEMGYRSRRRSPDAAEQVLAEVADALAVRSLSLVAKVAGVVRRHGGDLDPLLAWGTGSIQEGQARRYARQVEEQARRASIKMLALAPVGVVGVFRLLVPSFYHALATTWAGDLALWATGATTAAATGVLSWQVRKEARVR</sequence>
<dbReference type="Proteomes" id="UP000533476">
    <property type="component" value="Unassembled WGS sequence"/>
</dbReference>
<keyword evidence="3" id="KW-1185">Reference proteome</keyword>
<dbReference type="EMBL" id="JABBVZ010000170">
    <property type="protein sequence ID" value="NMP24890.1"/>
    <property type="molecule type" value="Genomic_DNA"/>
</dbReference>
<feature type="transmembrane region" description="Helical" evidence="1">
    <location>
        <begin position="207"/>
        <end position="226"/>
    </location>
</feature>
<organism evidence="2 3">
    <name type="scientific">Sulfobacillus harzensis</name>
    <dbReference type="NCBI Taxonomy" id="2729629"/>
    <lineage>
        <taxon>Bacteria</taxon>
        <taxon>Bacillati</taxon>
        <taxon>Bacillota</taxon>
        <taxon>Clostridia</taxon>
        <taxon>Eubacteriales</taxon>
        <taxon>Clostridiales Family XVII. Incertae Sedis</taxon>
        <taxon>Sulfobacillus</taxon>
    </lineage>
</organism>
<name>A0A7Y0Q4Y4_9FIRM</name>
<gene>
    <name evidence="2" type="ORF">HIJ39_21525</name>
</gene>
<keyword evidence="1" id="KW-1133">Transmembrane helix</keyword>
<proteinExistence type="predicted"/>
<reference evidence="2 3" key="1">
    <citation type="submission" date="2020-04" db="EMBL/GenBank/DDBJ databases">
        <authorList>
            <person name="Zhang R."/>
            <person name="Schippers A."/>
        </authorList>
    </citation>
    <scope>NUCLEOTIDE SEQUENCE [LARGE SCALE GENOMIC DNA]</scope>
    <source>
        <strain evidence="2 3">DSM 109850</strain>
    </source>
</reference>
<evidence type="ECO:0000256" key="1">
    <source>
        <dbReference type="SAM" id="Phobius"/>
    </source>
</evidence>
<feature type="transmembrane region" description="Helical" evidence="1">
    <location>
        <begin position="175"/>
        <end position="195"/>
    </location>
</feature>
<evidence type="ECO:0000313" key="2">
    <source>
        <dbReference type="EMBL" id="NMP24890.1"/>
    </source>
</evidence>
<protein>
    <recommendedName>
        <fullName evidence="4">Type II secretion system protein GspF domain-containing protein</fullName>
    </recommendedName>
</protein>
<dbReference type="AlphaFoldDB" id="A0A7Y0Q4Y4"/>